<organism evidence="3 4">
    <name type="scientific">Dibothriocephalus latus</name>
    <name type="common">Fish tapeworm</name>
    <name type="synonym">Diphyllobothrium latum</name>
    <dbReference type="NCBI Taxonomy" id="60516"/>
    <lineage>
        <taxon>Eukaryota</taxon>
        <taxon>Metazoa</taxon>
        <taxon>Spiralia</taxon>
        <taxon>Lophotrochozoa</taxon>
        <taxon>Platyhelminthes</taxon>
        <taxon>Cestoda</taxon>
        <taxon>Eucestoda</taxon>
        <taxon>Diphyllobothriidea</taxon>
        <taxon>Diphyllobothriidae</taxon>
        <taxon>Dibothriocephalus</taxon>
    </lineage>
</organism>
<gene>
    <name evidence="3" type="ORF">DILT_LOCUS3477</name>
</gene>
<evidence type="ECO:0000256" key="1">
    <source>
        <dbReference type="SAM" id="MobiDB-lite"/>
    </source>
</evidence>
<dbReference type="AlphaFoldDB" id="A0A3P6T696"/>
<feature type="signal peptide" evidence="2">
    <location>
        <begin position="1"/>
        <end position="19"/>
    </location>
</feature>
<dbReference type="Proteomes" id="UP000281553">
    <property type="component" value="Unassembled WGS sequence"/>
</dbReference>
<feature type="chain" id="PRO_5018232698" description="BEACH domain-containing protein" evidence="2">
    <location>
        <begin position="20"/>
        <end position="822"/>
    </location>
</feature>
<feature type="region of interest" description="Disordered" evidence="1">
    <location>
        <begin position="21"/>
        <end position="89"/>
    </location>
</feature>
<accession>A0A3P6T696</accession>
<dbReference type="InterPro" id="IPR011047">
    <property type="entry name" value="Quinoprotein_ADH-like_sf"/>
</dbReference>
<dbReference type="SUPFAM" id="SSF50998">
    <property type="entry name" value="Quinoprotein alcohol dehydrogenase-like"/>
    <property type="match status" value="1"/>
</dbReference>
<name>A0A3P6T696_DIBLA</name>
<dbReference type="InterPro" id="IPR015943">
    <property type="entry name" value="WD40/YVTN_repeat-like_dom_sf"/>
</dbReference>
<keyword evidence="2" id="KW-0732">Signal</keyword>
<dbReference type="EMBL" id="UYRU01043725">
    <property type="protein sequence ID" value="VDK83566.1"/>
    <property type="molecule type" value="Genomic_DNA"/>
</dbReference>
<feature type="compositionally biased region" description="Polar residues" evidence="1">
    <location>
        <begin position="21"/>
        <end position="39"/>
    </location>
</feature>
<reference evidence="3 4" key="1">
    <citation type="submission" date="2018-11" db="EMBL/GenBank/DDBJ databases">
        <authorList>
            <consortium name="Pathogen Informatics"/>
        </authorList>
    </citation>
    <scope>NUCLEOTIDE SEQUENCE [LARGE SCALE GENOMIC DNA]</scope>
</reference>
<proteinExistence type="predicted"/>
<dbReference type="OrthoDB" id="361494at2759"/>
<protein>
    <recommendedName>
        <fullName evidence="5">BEACH domain-containing protein</fullName>
    </recommendedName>
</protein>
<dbReference type="Gene3D" id="2.130.10.10">
    <property type="entry name" value="YVTN repeat-like/Quinoprotein amine dehydrogenase"/>
    <property type="match status" value="1"/>
</dbReference>
<keyword evidence="4" id="KW-1185">Reference proteome</keyword>
<sequence length="822" mass="89541">MLAAAWIIFLFLYALLSRATTSSDGDPSLTTVENASLSPIRTGDPVDGDGSDSVSNASPRVDIETQTRPLAGSKSRRESGDKEGLVEREDLTATEKSLFKMTSATRHGIVLSWHVDTLWRYMAFTNWPAIARLYNVSLTDHRLVIFEPIYLSARIPADEAIKMRPPSDHFMPPPKPTYPREPERESGPQPRDVTEDDLDVWTIEKAIGEQLWAQIASFGRKESLAALGKPLSGLLNWTSHLWTTIEIALASLLGSCFFFTITCVGMLIVHRTVSCTCPCAGDYYNGQISIIAATLSGQFSGEQLPSLSPELSPPGSSLSTTTSIPAIRLDNWSRSIRVWSVDCGHLVAMIDRYSREAIDVRNRELARKVNKYAAVWSMKLLPTGELVAGCSDGTLERAFIGMVWDPRRKHLRQVLDLRSCTAVVQARTPQPDPLSSGRREAHLGGITSIEMTKENWSIVSSPPADSFFVGSSAGYVGMVRFCCGRAESDVACLQPIASQPLLRVSSAASTESLNNDFDQHYLSHAPNSVFFVVSGSEDGSLTLIETHKLHFQRFSWDPSPILCVDLCHFTIGVGQASGRLHLLKTCFLPSSAEDRNSRSASSSHSLASNLESGETVFQVTHYEVDSSTPTISSSASSMKDFGGHCAAIVWVKLFPLASYSQTSVGLPEPISPSGFHLSLSLLRLVTCSLDGTVSVWRLDSSTSLLKRFRTNSPTFALPAPVLAVDERVIIGDQGYLRLIDPWSTQCERSIQLLPPSDQSSGATGSYRHSNLLSPTSLLCLRRWASGLGPVGVADGSPRSHYIVSLADGGRTLVVVPKSAFVS</sequence>
<evidence type="ECO:0000256" key="2">
    <source>
        <dbReference type="SAM" id="SignalP"/>
    </source>
</evidence>
<feature type="compositionally biased region" description="Basic and acidic residues" evidence="1">
    <location>
        <begin position="75"/>
        <end position="89"/>
    </location>
</feature>
<evidence type="ECO:0000313" key="4">
    <source>
        <dbReference type="Proteomes" id="UP000281553"/>
    </source>
</evidence>
<evidence type="ECO:0008006" key="5">
    <source>
        <dbReference type="Google" id="ProtNLM"/>
    </source>
</evidence>
<feature type="region of interest" description="Disordered" evidence="1">
    <location>
        <begin position="162"/>
        <end position="194"/>
    </location>
</feature>
<evidence type="ECO:0000313" key="3">
    <source>
        <dbReference type="EMBL" id="VDK83566.1"/>
    </source>
</evidence>